<dbReference type="InterPro" id="IPR035969">
    <property type="entry name" value="Rab-GAP_TBC_sf"/>
</dbReference>
<dbReference type="KEGG" id="elk:111140317"/>
<feature type="region of interest" description="Disordered" evidence="1">
    <location>
        <begin position="299"/>
        <end position="318"/>
    </location>
</feature>
<dbReference type="Gene3D" id="1.10.8.270">
    <property type="entry name" value="putative rabgap domain of human tbc1 domain family member 14 like domains"/>
    <property type="match status" value="1"/>
</dbReference>
<evidence type="ECO:0000313" key="4">
    <source>
        <dbReference type="RefSeq" id="XP_022348310.1"/>
    </source>
</evidence>
<sequence length="558" mass="61348">MLRNWDHCGPSEKMRWHFYKGVHPQVRGQVWALLLDIEKVKSTEQGLYKFCPQKMKERAQVFSKNIRQIDLDVNRTFRNHIMFRDCYGIRQRALFHVLRAYSVYDPEVGYCQGMSDIVAILVMFLGEEDAFWALAQLMTLETHAMHGFFAPGFPKLARFQRHHDDIVEKELKGLKKHLDERGMSAGLYTTRWFLQCFIGRTPFALTLKLWDAYMLDGERVLTAMAYTVLRLHRSKGPRGSPGVSDAGVGGRGDGPLLPGVRTQGGTQAGRWLGGPPAEEQRARGLSCAALPGVLLGTAGRPTAVPGQDPGTVGRRPSALTHTHCPERLLKLPLEGLQGFLQDTLAQPWALEDEAVLKHLRASMAHLRRRKCDLPPPAGPEEFPKMPLGQEQVSPAPTALLPSPTLETLSGADGLASPGPATHPEQPGPLPRQAVLKAEQPLQEGRSTQPLAAPLWPEAPGTLVLAQLPPAQDPSLARLPWQRCSSLPNLPGHQGDVCRGPVDMALRPQHWVPFPLTPAGATPMATPQTKPQNVPGSPGTGSLQPRREEAVGPRTPFLP</sequence>
<evidence type="ECO:0000256" key="1">
    <source>
        <dbReference type="SAM" id="MobiDB-lite"/>
    </source>
</evidence>
<proteinExistence type="predicted"/>
<dbReference type="InterPro" id="IPR000195">
    <property type="entry name" value="Rab-GAP-TBC_dom"/>
</dbReference>
<organism evidence="3 4">
    <name type="scientific">Enhydra lutris kenyoni</name>
    <name type="common">northern sea otter</name>
    <dbReference type="NCBI Taxonomy" id="391180"/>
    <lineage>
        <taxon>Eukaryota</taxon>
        <taxon>Metazoa</taxon>
        <taxon>Chordata</taxon>
        <taxon>Craniata</taxon>
        <taxon>Vertebrata</taxon>
        <taxon>Euteleostomi</taxon>
        <taxon>Mammalia</taxon>
        <taxon>Eutheria</taxon>
        <taxon>Laurasiatheria</taxon>
        <taxon>Carnivora</taxon>
        <taxon>Caniformia</taxon>
        <taxon>Musteloidea</taxon>
        <taxon>Mustelidae</taxon>
        <taxon>Lutrinae</taxon>
        <taxon>Enhydra</taxon>
    </lineage>
</organism>
<evidence type="ECO:0000259" key="2">
    <source>
        <dbReference type="PROSITE" id="PS50086"/>
    </source>
</evidence>
<dbReference type="OrthoDB" id="9572838at2759"/>
<dbReference type="GeneID" id="111140317"/>
<dbReference type="PANTHER" id="PTHR47219:SF25">
    <property type="entry name" value="RAB-GAP TBC DOMAIN-CONTAINING PROTEIN"/>
    <property type="match status" value="1"/>
</dbReference>
<dbReference type="GO" id="GO:0005096">
    <property type="term" value="F:GTPase activator activity"/>
    <property type="evidence" value="ECO:0007669"/>
    <property type="project" value="TreeGrafter"/>
</dbReference>
<dbReference type="AlphaFoldDB" id="A0A2Y9IQL9"/>
<dbReference type="SMART" id="SM00164">
    <property type="entry name" value="TBC"/>
    <property type="match status" value="1"/>
</dbReference>
<evidence type="ECO:0000313" key="5">
    <source>
        <dbReference type="RefSeq" id="XP_022348311.1"/>
    </source>
</evidence>
<dbReference type="Gene3D" id="1.10.472.80">
    <property type="entry name" value="Ypt/Rab-GAP domain of gyp1p, domain 3"/>
    <property type="match status" value="1"/>
</dbReference>
<feature type="domain" description="Rab-GAP TBC" evidence="2">
    <location>
        <begin position="21"/>
        <end position="217"/>
    </location>
</feature>
<dbReference type="STRING" id="391180.A0A2Y9IQL9"/>
<dbReference type="RefSeq" id="XP_022348310.1">
    <property type="nucleotide sequence ID" value="XM_022492602.1"/>
</dbReference>
<dbReference type="PROSITE" id="PS50086">
    <property type="entry name" value="TBC_RABGAP"/>
    <property type="match status" value="1"/>
</dbReference>
<dbReference type="SUPFAM" id="SSF47923">
    <property type="entry name" value="Ypt/Rab-GAP domain of gyp1p"/>
    <property type="match status" value="2"/>
</dbReference>
<gene>
    <name evidence="4 5" type="primary">LOC111140317</name>
</gene>
<keyword evidence="3" id="KW-1185">Reference proteome</keyword>
<feature type="compositionally biased region" description="Polar residues" evidence="1">
    <location>
        <begin position="524"/>
        <end position="542"/>
    </location>
</feature>
<dbReference type="InterPro" id="IPR050302">
    <property type="entry name" value="Rab_GAP_TBC_domain"/>
</dbReference>
<protein>
    <submittedName>
        <fullName evidence="4 5">USP6 N-terminal-like protein isoform X1</fullName>
    </submittedName>
</protein>
<feature type="region of interest" description="Disordered" evidence="1">
    <location>
        <begin position="370"/>
        <end position="430"/>
    </location>
</feature>
<dbReference type="FunFam" id="1.10.8.270:FF:000016">
    <property type="entry name" value="TBC1 domain family member 2A"/>
    <property type="match status" value="1"/>
</dbReference>
<evidence type="ECO:0000313" key="3">
    <source>
        <dbReference type="Proteomes" id="UP000248482"/>
    </source>
</evidence>
<name>A0A2Y9IQL9_ENHLU</name>
<feature type="compositionally biased region" description="Low complexity" evidence="1">
    <location>
        <begin position="393"/>
        <end position="409"/>
    </location>
</feature>
<dbReference type="Proteomes" id="UP000248482">
    <property type="component" value="Unplaced"/>
</dbReference>
<dbReference type="GO" id="GO:0031267">
    <property type="term" value="F:small GTPase binding"/>
    <property type="evidence" value="ECO:0007669"/>
    <property type="project" value="TreeGrafter"/>
</dbReference>
<accession>A0A2Y9IQL9</accession>
<feature type="region of interest" description="Disordered" evidence="1">
    <location>
        <begin position="516"/>
        <end position="558"/>
    </location>
</feature>
<reference evidence="4 5" key="1">
    <citation type="submission" date="2025-04" db="UniProtKB">
        <authorList>
            <consortium name="RefSeq"/>
        </authorList>
    </citation>
    <scope>IDENTIFICATION</scope>
    <source>
        <tissue evidence="4 5">Blood</tissue>
    </source>
</reference>
<dbReference type="RefSeq" id="XP_022348311.1">
    <property type="nucleotide sequence ID" value="XM_022492603.1"/>
</dbReference>
<dbReference type="Pfam" id="PF00566">
    <property type="entry name" value="RabGAP-TBC"/>
    <property type="match status" value="1"/>
</dbReference>
<dbReference type="PANTHER" id="PTHR47219">
    <property type="entry name" value="RAB GTPASE-ACTIVATING PROTEIN 1-LIKE"/>
    <property type="match status" value="1"/>
</dbReference>